<evidence type="ECO:0000256" key="2">
    <source>
        <dbReference type="SAM" id="Phobius"/>
    </source>
</evidence>
<dbReference type="EMBL" id="BAABME010011077">
    <property type="protein sequence ID" value="GAA0183202.1"/>
    <property type="molecule type" value="Genomic_DNA"/>
</dbReference>
<keyword evidence="2" id="KW-0472">Membrane</keyword>
<dbReference type="InterPro" id="IPR008480">
    <property type="entry name" value="DUF761_pln"/>
</dbReference>
<evidence type="ECO:0000259" key="3">
    <source>
        <dbReference type="Pfam" id="PF14364"/>
    </source>
</evidence>
<feature type="region of interest" description="Disordered" evidence="1">
    <location>
        <begin position="48"/>
        <end position="73"/>
    </location>
</feature>
<feature type="transmembrane region" description="Helical" evidence="2">
    <location>
        <begin position="20"/>
        <end position="43"/>
    </location>
</feature>
<dbReference type="AlphaFoldDB" id="A0AAV3RPF7"/>
<dbReference type="PANTHER" id="PTHR33098">
    <property type="entry name" value="COTTON FIBER (DUF761)"/>
    <property type="match status" value="1"/>
</dbReference>
<evidence type="ECO:0000313" key="4">
    <source>
        <dbReference type="EMBL" id="GAA0183202.1"/>
    </source>
</evidence>
<dbReference type="Pfam" id="PF05553">
    <property type="entry name" value="DUF761"/>
    <property type="match status" value="1"/>
</dbReference>
<gene>
    <name evidence="4" type="ORF">LIER_30662</name>
</gene>
<organism evidence="4 5">
    <name type="scientific">Lithospermum erythrorhizon</name>
    <name type="common">Purple gromwell</name>
    <name type="synonym">Lithospermum officinale var. erythrorhizon</name>
    <dbReference type="NCBI Taxonomy" id="34254"/>
    <lineage>
        <taxon>Eukaryota</taxon>
        <taxon>Viridiplantae</taxon>
        <taxon>Streptophyta</taxon>
        <taxon>Embryophyta</taxon>
        <taxon>Tracheophyta</taxon>
        <taxon>Spermatophyta</taxon>
        <taxon>Magnoliopsida</taxon>
        <taxon>eudicotyledons</taxon>
        <taxon>Gunneridae</taxon>
        <taxon>Pentapetalae</taxon>
        <taxon>asterids</taxon>
        <taxon>lamiids</taxon>
        <taxon>Boraginales</taxon>
        <taxon>Boraginaceae</taxon>
        <taxon>Boraginoideae</taxon>
        <taxon>Lithospermeae</taxon>
        <taxon>Lithospermum</taxon>
    </lineage>
</organism>
<evidence type="ECO:0000313" key="5">
    <source>
        <dbReference type="Proteomes" id="UP001454036"/>
    </source>
</evidence>
<reference evidence="4 5" key="1">
    <citation type="submission" date="2024-01" db="EMBL/GenBank/DDBJ databases">
        <title>The complete chloroplast genome sequence of Lithospermum erythrorhizon: insights into the phylogenetic relationship among Boraginaceae species and the maternal lineages of purple gromwells.</title>
        <authorList>
            <person name="Okada T."/>
            <person name="Watanabe K."/>
        </authorList>
    </citation>
    <scope>NUCLEOTIDE SEQUENCE [LARGE SCALE GENOMIC DNA]</scope>
</reference>
<dbReference type="InterPro" id="IPR025520">
    <property type="entry name" value="DUF4408"/>
</dbReference>
<accession>A0AAV3RPF7</accession>
<evidence type="ECO:0000256" key="1">
    <source>
        <dbReference type="SAM" id="MobiDB-lite"/>
    </source>
</evidence>
<dbReference type="PANTHER" id="PTHR33098:SF53">
    <property type="entry name" value="OS05G0540900 PROTEIN"/>
    <property type="match status" value="1"/>
</dbReference>
<feature type="compositionally biased region" description="Low complexity" evidence="1">
    <location>
        <begin position="51"/>
        <end position="60"/>
    </location>
</feature>
<keyword evidence="2" id="KW-0812">Transmembrane</keyword>
<name>A0AAV3RPF7_LITER</name>
<feature type="domain" description="DUF4408" evidence="3">
    <location>
        <begin position="10"/>
        <end position="42"/>
    </location>
</feature>
<sequence length="312" mass="35721">MFEDSVAAIPSLWSSMNSWLSPTVLFVLLNVMIGIIAFTSTLANQSKHTISQQEHSQNHSNHYHNHHQQLQPNRLARSPSLLERVRSINFYSYRSQEPNLVTAPASTNLNLENTQKHETSSHYIFNQLHQENEPHATNVQFNYLHQNDQESSPQVNNQYVFEHAQDDKAPENDVSSSNINEHLEEEAVFEEEDGDEPQSLDEVYSKLKGHHFSRTKSDTEPSSGEAQPKLPTKMRKSASMKSPFGHFEADDILEKRRPATVKERGVAKVTEMEHGVDAKADDFINKFKEQLKLQRIDSIIRYKEMITRGSGK</sequence>
<dbReference type="Proteomes" id="UP001454036">
    <property type="component" value="Unassembled WGS sequence"/>
</dbReference>
<proteinExistence type="predicted"/>
<feature type="region of interest" description="Disordered" evidence="1">
    <location>
        <begin position="209"/>
        <end position="240"/>
    </location>
</feature>
<comment type="caution">
    <text evidence="4">The sequence shown here is derived from an EMBL/GenBank/DDBJ whole genome shotgun (WGS) entry which is preliminary data.</text>
</comment>
<protein>
    <recommendedName>
        <fullName evidence="3">DUF4408 domain-containing protein</fullName>
    </recommendedName>
</protein>
<keyword evidence="5" id="KW-1185">Reference proteome</keyword>
<keyword evidence="2" id="KW-1133">Transmembrane helix</keyword>
<dbReference type="Pfam" id="PF14364">
    <property type="entry name" value="DUF4408"/>
    <property type="match status" value="1"/>
</dbReference>